<reference evidence="10" key="1">
    <citation type="submission" date="2023-07" db="EMBL/GenBank/DDBJ databases">
        <authorList>
            <person name="Stuckert A."/>
        </authorList>
    </citation>
    <scope>NUCLEOTIDE SEQUENCE</scope>
</reference>
<sequence>MGVAIQSGASHLLTMTSSSCLHAAAPVQAYFVCPVEGRAKYCSAQVLGLSDLSRRLHTAVLCSALNRADKVRLRRSRSVKSRRGRHRMKMGGAGPDRDTHLTGPQQERPWTFRKIQQILYLSYIVLLFRDTCTNMAFMEESLEENLSCVFTIKFSIRSEFLDRVRQKNHQNITVLDLGCGKGGDLLKWKKGRIDKLVCTVKCRCQTLRAAFNRRFRPAGNERIADPRHMIRGQRCFCIVTIEEVLSEKLRSPDTTFDICSCQFVYHYSFETYEQADMMLRNACERLCPGGYFIGTTPDGFELVKRLEASDTNSFGNDVYSVTFQDKGNYPLFGCKYDFKLEGVVNVPEFLVYFPVLVEMAKKYKMKLIYKRTFKEFFEEKVKNDEQKMLLRKMLALERWSRIFITVMSGNGDRPVQHEAAMSGKPATCRDSARSRADKVRLRRSRSVKTRRGRHGMKIGAGADLRHPFDQTAAGPPLGEYNLTSFYPFSGYIGGLSTALLNAVDKPLMTGTLSKSEWDATSHCDMCVVGAVPGLDWGVWGPQGGIDTTAICKYLLAVNPDIVERRL</sequence>
<gene>
    <name evidence="10" type="ORF">RIMI_LOCUS21966844</name>
</gene>
<feature type="region of interest" description="Disordered" evidence="8">
    <location>
        <begin position="77"/>
        <end position="104"/>
    </location>
</feature>
<organism evidence="10 11">
    <name type="scientific">Ranitomeya imitator</name>
    <name type="common">mimic poison frog</name>
    <dbReference type="NCBI Taxonomy" id="111125"/>
    <lineage>
        <taxon>Eukaryota</taxon>
        <taxon>Metazoa</taxon>
        <taxon>Chordata</taxon>
        <taxon>Craniata</taxon>
        <taxon>Vertebrata</taxon>
        <taxon>Euteleostomi</taxon>
        <taxon>Amphibia</taxon>
        <taxon>Batrachia</taxon>
        <taxon>Anura</taxon>
        <taxon>Neobatrachia</taxon>
        <taxon>Hyloidea</taxon>
        <taxon>Dendrobatidae</taxon>
        <taxon>Dendrobatinae</taxon>
        <taxon>Ranitomeya</taxon>
    </lineage>
</organism>
<dbReference type="EC" id="2.1.1.56" evidence="1"/>
<comment type="catalytic activity">
    <reaction evidence="7">
        <text>a 5'-end (5'-triphosphoguanosine)-ribonucleoside in mRNA + S-adenosyl-L-methionine = a 5'-end (N(7)-methyl 5'-triphosphoguanosine)-ribonucleoside in mRNA + S-adenosyl-L-homocysteine</text>
        <dbReference type="Rhea" id="RHEA:67008"/>
        <dbReference type="Rhea" id="RHEA-COMP:17166"/>
        <dbReference type="Rhea" id="RHEA-COMP:17167"/>
        <dbReference type="ChEBI" id="CHEBI:57856"/>
        <dbReference type="ChEBI" id="CHEBI:59789"/>
        <dbReference type="ChEBI" id="CHEBI:156461"/>
        <dbReference type="ChEBI" id="CHEBI:167617"/>
        <dbReference type="EC" id="2.1.1.56"/>
    </reaction>
</comment>
<evidence type="ECO:0000256" key="2">
    <source>
        <dbReference type="ARBA" id="ARBA00022603"/>
    </source>
</evidence>
<evidence type="ECO:0000256" key="3">
    <source>
        <dbReference type="ARBA" id="ARBA00022679"/>
    </source>
</evidence>
<dbReference type="PANTHER" id="PTHR12189:SF2">
    <property type="entry name" value="MRNA CAP GUANINE-N7 METHYLTRANSFERASE"/>
    <property type="match status" value="1"/>
</dbReference>
<comment type="caution">
    <text evidence="10">The sequence shown here is derived from an EMBL/GenBank/DDBJ whole genome shotgun (WGS) entry which is preliminary data.</text>
</comment>
<evidence type="ECO:0000256" key="5">
    <source>
        <dbReference type="ARBA" id="ARBA00022884"/>
    </source>
</evidence>
<evidence type="ECO:0000313" key="11">
    <source>
        <dbReference type="Proteomes" id="UP001176940"/>
    </source>
</evidence>
<evidence type="ECO:0000256" key="1">
    <source>
        <dbReference type="ARBA" id="ARBA00011926"/>
    </source>
</evidence>
<dbReference type="SUPFAM" id="SSF53335">
    <property type="entry name" value="S-adenosyl-L-methionine-dependent methyltransferases"/>
    <property type="match status" value="1"/>
</dbReference>
<evidence type="ECO:0000256" key="4">
    <source>
        <dbReference type="ARBA" id="ARBA00022691"/>
    </source>
</evidence>
<feature type="domain" description="MRNA cap 0 methyltransferase" evidence="9">
    <location>
        <begin position="149"/>
        <end position="411"/>
    </location>
</feature>
<dbReference type="Proteomes" id="UP001176940">
    <property type="component" value="Unassembled WGS sequence"/>
</dbReference>
<name>A0ABN9MNY5_9NEOB</name>
<dbReference type="PROSITE" id="PS51562">
    <property type="entry name" value="RNA_CAP0_MT"/>
    <property type="match status" value="1"/>
</dbReference>
<evidence type="ECO:0000259" key="9">
    <source>
        <dbReference type="PROSITE" id="PS51562"/>
    </source>
</evidence>
<protein>
    <recommendedName>
        <fullName evidence="1">mRNA (guanine-N(7))-methyltransferase</fullName>
        <ecNumber evidence="1">2.1.1.56</ecNumber>
    </recommendedName>
</protein>
<evidence type="ECO:0000313" key="10">
    <source>
        <dbReference type="EMBL" id="CAJ0967117.1"/>
    </source>
</evidence>
<keyword evidence="4" id="KW-0949">S-adenosyl-L-methionine</keyword>
<dbReference type="CDD" id="cd02440">
    <property type="entry name" value="AdoMet_MTases"/>
    <property type="match status" value="1"/>
</dbReference>
<dbReference type="Gene3D" id="3.40.50.150">
    <property type="entry name" value="Vaccinia Virus protein VP39"/>
    <property type="match status" value="1"/>
</dbReference>
<dbReference type="Pfam" id="PF03291">
    <property type="entry name" value="mRNA_G-N7_MeTrfase"/>
    <property type="match status" value="1"/>
</dbReference>
<dbReference type="InterPro" id="IPR039753">
    <property type="entry name" value="RG7MT1"/>
</dbReference>
<keyword evidence="6" id="KW-0506">mRNA capping</keyword>
<keyword evidence="6" id="KW-0507">mRNA processing</keyword>
<evidence type="ECO:0000256" key="8">
    <source>
        <dbReference type="SAM" id="MobiDB-lite"/>
    </source>
</evidence>
<evidence type="ECO:0000256" key="7">
    <source>
        <dbReference type="ARBA" id="ARBA00044712"/>
    </source>
</evidence>
<dbReference type="EMBL" id="CAUEEQ010078058">
    <property type="protein sequence ID" value="CAJ0967117.1"/>
    <property type="molecule type" value="Genomic_DNA"/>
</dbReference>
<dbReference type="InterPro" id="IPR029063">
    <property type="entry name" value="SAM-dependent_MTases_sf"/>
</dbReference>
<accession>A0ABN9MNY5</accession>
<dbReference type="PANTHER" id="PTHR12189">
    <property type="entry name" value="MRNA GUANINE-7- METHYLTRANSFERASE"/>
    <property type="match status" value="1"/>
</dbReference>
<feature type="compositionally biased region" description="Basic residues" evidence="8">
    <location>
        <begin position="77"/>
        <end position="89"/>
    </location>
</feature>
<keyword evidence="2" id="KW-0489">Methyltransferase</keyword>
<keyword evidence="11" id="KW-1185">Reference proteome</keyword>
<keyword evidence="3" id="KW-0808">Transferase</keyword>
<proteinExistence type="predicted"/>
<evidence type="ECO:0000256" key="6">
    <source>
        <dbReference type="ARBA" id="ARBA00023042"/>
    </source>
</evidence>
<keyword evidence="5" id="KW-0694">RNA-binding</keyword>
<dbReference type="InterPro" id="IPR004971">
    <property type="entry name" value="mRNA_G-N7_MeTrfase_dom"/>
</dbReference>